<dbReference type="EMBL" id="WCSB01000006">
    <property type="protein sequence ID" value="KAB4453237.1"/>
    <property type="molecule type" value="Genomic_DNA"/>
</dbReference>
<dbReference type="AlphaFoldDB" id="A0A139KEF4"/>
<comment type="caution">
    <text evidence="6">The sequence shown here is derived from an EMBL/GenBank/DDBJ whole genome shotgun (WGS) entry which is preliminary data.</text>
</comment>
<dbReference type="PANTHER" id="PTHR34478">
    <property type="entry name" value="PROTEIN LEMA"/>
    <property type="match status" value="1"/>
</dbReference>
<evidence type="ECO:0000256" key="5">
    <source>
        <dbReference type="ARBA" id="ARBA00023136"/>
    </source>
</evidence>
<keyword evidence="4" id="KW-1133">Transmembrane helix</keyword>
<dbReference type="SUPFAM" id="SSF140478">
    <property type="entry name" value="LemA-like"/>
    <property type="match status" value="1"/>
</dbReference>
<keyword evidence="3" id="KW-0812">Transmembrane</keyword>
<dbReference type="RefSeq" id="WP_054958765.1">
    <property type="nucleotide sequence ID" value="NZ_CAXSXH010000007.1"/>
</dbReference>
<dbReference type="GO" id="GO:0016020">
    <property type="term" value="C:membrane"/>
    <property type="evidence" value="ECO:0007669"/>
    <property type="project" value="UniProtKB-SubCell"/>
</dbReference>
<gene>
    <name evidence="6" type="ORF">GAN93_08925</name>
</gene>
<accession>A0A139KEF4</accession>
<evidence type="ECO:0000256" key="4">
    <source>
        <dbReference type="ARBA" id="ARBA00022989"/>
    </source>
</evidence>
<dbReference type="Gene3D" id="1.20.1440.20">
    <property type="entry name" value="LemA-like domain"/>
    <property type="match status" value="1"/>
</dbReference>
<dbReference type="InterPro" id="IPR007156">
    <property type="entry name" value="MamQ_LemA"/>
</dbReference>
<sequence length="186" mass="21173">MGIIYFGSGLILLIALWYIGAVNNLIAKRNRVKQCRSGICVALKQRNDMIPNLVAAVKSYMGHENEILTRITELRSHSFQPSQEAEQIKSGNELSGLLTKLQLSVENYPELKANEQFHRLQNSIEDMELQLQAIRRTYNAAVTDYNNTIEMFPSSVVARQQGHHQEELIDIPEPEQQNVNVAELLR</sequence>
<comment type="similarity">
    <text evidence="2">Belongs to the LemA family.</text>
</comment>
<name>A0A139KEF4_BACT4</name>
<organism evidence="6 7">
    <name type="scientific">Bacteroides thetaiotaomicron</name>
    <dbReference type="NCBI Taxonomy" id="818"/>
    <lineage>
        <taxon>Bacteria</taxon>
        <taxon>Pseudomonadati</taxon>
        <taxon>Bacteroidota</taxon>
        <taxon>Bacteroidia</taxon>
        <taxon>Bacteroidales</taxon>
        <taxon>Bacteroidaceae</taxon>
        <taxon>Bacteroides</taxon>
    </lineage>
</organism>
<keyword evidence="5" id="KW-0472">Membrane</keyword>
<evidence type="ECO:0000256" key="1">
    <source>
        <dbReference type="ARBA" id="ARBA00004167"/>
    </source>
</evidence>
<dbReference type="InterPro" id="IPR023353">
    <property type="entry name" value="LemA-like_dom_sf"/>
</dbReference>
<dbReference type="PANTHER" id="PTHR34478:SF1">
    <property type="entry name" value="PROTEIN LEMA"/>
    <property type="match status" value="1"/>
</dbReference>
<reference evidence="6 7" key="1">
    <citation type="journal article" date="2019" name="Nat. Med.">
        <title>A library of human gut bacterial isolates paired with longitudinal multiomics data enables mechanistic microbiome research.</title>
        <authorList>
            <person name="Poyet M."/>
            <person name="Groussin M."/>
            <person name="Gibbons S.M."/>
            <person name="Avila-Pacheco J."/>
            <person name="Jiang X."/>
            <person name="Kearney S.M."/>
            <person name="Perrotta A.R."/>
            <person name="Berdy B."/>
            <person name="Zhao S."/>
            <person name="Lieberman T.D."/>
            <person name="Swanson P.K."/>
            <person name="Smith M."/>
            <person name="Roesemann S."/>
            <person name="Alexander J.E."/>
            <person name="Rich S.A."/>
            <person name="Livny J."/>
            <person name="Vlamakis H."/>
            <person name="Clish C."/>
            <person name="Bullock K."/>
            <person name="Deik A."/>
            <person name="Scott J."/>
            <person name="Pierce K.A."/>
            <person name="Xavier R.J."/>
            <person name="Alm E.J."/>
        </authorList>
    </citation>
    <scope>NUCLEOTIDE SEQUENCE [LARGE SCALE GENOMIC DNA]</scope>
    <source>
        <strain evidence="6 7">BIOML-A165</strain>
    </source>
</reference>
<evidence type="ECO:0000313" key="6">
    <source>
        <dbReference type="EMBL" id="KAB4453237.1"/>
    </source>
</evidence>
<dbReference type="Pfam" id="PF04011">
    <property type="entry name" value="LemA"/>
    <property type="match status" value="1"/>
</dbReference>
<evidence type="ECO:0000313" key="7">
    <source>
        <dbReference type="Proteomes" id="UP000460317"/>
    </source>
</evidence>
<proteinExistence type="inferred from homology"/>
<evidence type="ECO:0000256" key="2">
    <source>
        <dbReference type="ARBA" id="ARBA00008854"/>
    </source>
</evidence>
<protein>
    <submittedName>
        <fullName evidence="6">LemA family protein</fullName>
    </submittedName>
</protein>
<dbReference type="Proteomes" id="UP000460317">
    <property type="component" value="Unassembled WGS sequence"/>
</dbReference>
<comment type="subcellular location">
    <subcellularLocation>
        <location evidence="1">Membrane</location>
        <topology evidence="1">Single-pass membrane protein</topology>
    </subcellularLocation>
</comment>
<evidence type="ECO:0000256" key="3">
    <source>
        <dbReference type="ARBA" id="ARBA00022692"/>
    </source>
</evidence>